<organism evidence="4 5">
    <name type="scientific">Virgibacillus halodenitrificans</name>
    <name type="common">Bacillus halodenitrificans</name>
    <dbReference type="NCBI Taxonomy" id="1482"/>
    <lineage>
        <taxon>Bacteria</taxon>
        <taxon>Bacillati</taxon>
        <taxon>Bacillota</taxon>
        <taxon>Bacilli</taxon>
        <taxon>Bacillales</taxon>
        <taxon>Bacillaceae</taxon>
        <taxon>Virgibacillus</taxon>
    </lineage>
</organism>
<gene>
    <name evidence="4" type="ORF">IC602_01895</name>
</gene>
<evidence type="ECO:0000313" key="4">
    <source>
        <dbReference type="EMBL" id="MBD1221359.1"/>
    </source>
</evidence>
<name>A0ABR7VLT5_VIRHA</name>
<keyword evidence="5" id="KW-1185">Reference proteome</keyword>
<protein>
    <submittedName>
        <fullName evidence="4">Class II aldolase/adducin family protein</fullName>
    </submittedName>
</protein>
<dbReference type="Proteomes" id="UP000621631">
    <property type="component" value="Unassembled WGS sequence"/>
</dbReference>
<dbReference type="Gene3D" id="3.40.225.10">
    <property type="entry name" value="Class II aldolase/adducin N-terminal domain"/>
    <property type="match status" value="1"/>
</dbReference>
<evidence type="ECO:0000259" key="3">
    <source>
        <dbReference type="SMART" id="SM01007"/>
    </source>
</evidence>
<dbReference type="InterPro" id="IPR001303">
    <property type="entry name" value="Aldolase_II/adducin_N"/>
</dbReference>
<dbReference type="InterPro" id="IPR050197">
    <property type="entry name" value="Aldolase_class_II_sugar_metab"/>
</dbReference>
<dbReference type="Pfam" id="PF00596">
    <property type="entry name" value="Aldolase_II"/>
    <property type="match status" value="1"/>
</dbReference>
<dbReference type="InterPro" id="IPR036409">
    <property type="entry name" value="Aldolase_II/adducin_N_sf"/>
</dbReference>
<evidence type="ECO:0000256" key="2">
    <source>
        <dbReference type="ARBA" id="ARBA00023239"/>
    </source>
</evidence>
<comment type="caution">
    <text evidence="4">The sequence shown here is derived from an EMBL/GenBank/DDBJ whole genome shotgun (WGS) entry which is preliminary data.</text>
</comment>
<feature type="domain" description="Class II aldolase/adducin N-terminal" evidence="3">
    <location>
        <begin position="6"/>
        <end position="180"/>
    </location>
</feature>
<keyword evidence="2" id="KW-0456">Lyase</keyword>
<dbReference type="EMBL" id="JACWEZ010000001">
    <property type="protein sequence ID" value="MBD1221359.1"/>
    <property type="molecule type" value="Genomic_DNA"/>
</dbReference>
<reference evidence="4 5" key="1">
    <citation type="submission" date="2020-09" db="EMBL/GenBank/DDBJ databases">
        <title>Draft Genome Sequences of Oil-Oxidizing Bacteria Halomonas titanicae, Marinobacter lutaoensis, and Virgibacillus halodenitrificans Isolated from Highly Saline Environments.</title>
        <authorList>
            <person name="Grouzdev D.S."/>
            <person name="Sokolova D.S."/>
            <person name="Semenova E.M."/>
            <person name="Borzenkov I.A."/>
            <person name="Bidzhieva S.K."/>
            <person name="Poltaraus A.B."/>
            <person name="Nazina T.N."/>
        </authorList>
    </citation>
    <scope>NUCLEOTIDE SEQUENCE [LARGE SCALE GENOMIC DNA]</scope>
    <source>
        <strain evidence="4 5">VKM B-3472D</strain>
    </source>
</reference>
<dbReference type="SMART" id="SM01007">
    <property type="entry name" value="Aldolase_II"/>
    <property type="match status" value="1"/>
</dbReference>
<sequence length="215" mass="23912">MNNIFEDLKKYAHKLVDTGLVVGAGGNLSVRDQKYMYISPSGFDLKEINEEDWVKVDIETGEVLSSLKPSSELEMHLECFRKSNSIQAVLHAHPSYSVGVSSTGQKIPPMFPDFPAMVKKVSYIDYVIPTTHLLAEAISEVVADSQAVVMRNHGVLTVGSTMKEAFFYMQLTEEAAKVFTIASSVGKPRILSEEECEDLRNLSAETYRSSLLKKK</sequence>
<evidence type="ECO:0000256" key="1">
    <source>
        <dbReference type="ARBA" id="ARBA00022723"/>
    </source>
</evidence>
<dbReference type="SUPFAM" id="SSF53639">
    <property type="entry name" value="AraD/HMP-PK domain-like"/>
    <property type="match status" value="1"/>
</dbReference>
<evidence type="ECO:0000313" key="5">
    <source>
        <dbReference type="Proteomes" id="UP000621631"/>
    </source>
</evidence>
<proteinExistence type="predicted"/>
<keyword evidence="1" id="KW-0479">Metal-binding</keyword>
<accession>A0ABR7VLT5</accession>
<dbReference type="PANTHER" id="PTHR22789">
    <property type="entry name" value="FUCULOSE PHOSPHATE ALDOLASE"/>
    <property type="match status" value="1"/>
</dbReference>
<dbReference type="PANTHER" id="PTHR22789:SF0">
    <property type="entry name" value="3-OXO-TETRONATE 4-PHOSPHATE DECARBOXYLASE-RELATED"/>
    <property type="match status" value="1"/>
</dbReference>
<dbReference type="RefSeq" id="WP_121616276.1">
    <property type="nucleotide sequence ID" value="NZ_CP033049.1"/>
</dbReference>